<sequence>MSFDVQVKDEPEMNDDFDVETDSETEEEIEVDKLQPLDPKFASLLKFPIGCKVWYDLFKSTKPTKCLQAKSAYVEEAYIHFENRKQVYKVKSEITEHEATPLYEDKLVYGANCPVTVSNPDTNEVRNGVIICPKLDQGHGDGKQRVSYAVQFWQGEKVSIEFGVAAERVKYRMEENARTDDGRKGGRVVAAAAEGNEEIEVSSNVHKEIGTGELTTNNVGGIVSPEAHNSPDQEIEGEEEGEVVETKVGEGNKMLEHKRTSVTEVDERPKKVAKTTSKEEECTWKECTCALNLPLWIKDRRRLFRHILGVDENGEMGHKTRQITSATTCWVSVSINENREPMTITIKCFSSVTQSRPGSNVTKAIDMIEDSIVEFLADRDSEKKLLYELAVRATGSYKFPYDHGFVQRKYDGVRKWCRIIDLPCKWREGSGGDHEKCLQDLKTLQRNECEIEVFDGKSRPAPYVMICGAKKKDVKKITSEVFNAVKSHQSKCNCRPKW</sequence>
<accession>A0AAD9DBX8</accession>
<organism evidence="2 3">
    <name type="scientific">Skeletonema marinoi</name>
    <dbReference type="NCBI Taxonomy" id="267567"/>
    <lineage>
        <taxon>Eukaryota</taxon>
        <taxon>Sar</taxon>
        <taxon>Stramenopiles</taxon>
        <taxon>Ochrophyta</taxon>
        <taxon>Bacillariophyta</taxon>
        <taxon>Coscinodiscophyceae</taxon>
        <taxon>Thalassiosirophycidae</taxon>
        <taxon>Thalassiosirales</taxon>
        <taxon>Skeletonemataceae</taxon>
        <taxon>Skeletonema</taxon>
        <taxon>Skeletonema marinoi-dohrnii complex</taxon>
    </lineage>
</organism>
<name>A0AAD9DBX8_9STRA</name>
<reference evidence="2" key="1">
    <citation type="submission" date="2023-06" db="EMBL/GenBank/DDBJ databases">
        <title>Survivors Of The Sea: Transcriptome response of Skeletonema marinoi to long-term dormancy.</title>
        <authorList>
            <person name="Pinder M.I.M."/>
            <person name="Kourtchenko O."/>
            <person name="Robertson E.K."/>
            <person name="Larsson T."/>
            <person name="Maumus F."/>
            <person name="Osuna-Cruz C.M."/>
            <person name="Vancaester E."/>
            <person name="Stenow R."/>
            <person name="Vandepoele K."/>
            <person name="Ploug H."/>
            <person name="Bruchert V."/>
            <person name="Godhe A."/>
            <person name="Topel M."/>
        </authorList>
    </citation>
    <scope>NUCLEOTIDE SEQUENCE</scope>
    <source>
        <strain evidence="2">R05AC</strain>
    </source>
</reference>
<feature type="region of interest" description="Disordered" evidence="1">
    <location>
        <begin position="1"/>
        <end position="24"/>
    </location>
</feature>
<evidence type="ECO:0000256" key="1">
    <source>
        <dbReference type="SAM" id="MobiDB-lite"/>
    </source>
</evidence>
<proteinExistence type="predicted"/>
<protein>
    <submittedName>
        <fullName evidence="2">Uncharacterized protein</fullName>
    </submittedName>
</protein>
<dbReference type="Proteomes" id="UP001224775">
    <property type="component" value="Unassembled WGS sequence"/>
</dbReference>
<feature type="compositionally biased region" description="Acidic residues" evidence="1">
    <location>
        <begin position="12"/>
        <end position="24"/>
    </location>
</feature>
<evidence type="ECO:0000313" key="2">
    <source>
        <dbReference type="EMBL" id="KAK1740369.1"/>
    </source>
</evidence>
<evidence type="ECO:0000313" key="3">
    <source>
        <dbReference type="Proteomes" id="UP001224775"/>
    </source>
</evidence>
<comment type="caution">
    <text evidence="2">The sequence shown here is derived from an EMBL/GenBank/DDBJ whole genome shotgun (WGS) entry which is preliminary data.</text>
</comment>
<gene>
    <name evidence="2" type="ORF">QTG54_009319</name>
</gene>
<keyword evidence="3" id="KW-1185">Reference proteome</keyword>
<feature type="compositionally biased region" description="Basic and acidic residues" evidence="1">
    <location>
        <begin position="1"/>
        <end position="11"/>
    </location>
</feature>
<dbReference type="AlphaFoldDB" id="A0AAD9DBX8"/>
<dbReference type="EMBL" id="JATAAI010000016">
    <property type="protein sequence ID" value="KAK1740369.1"/>
    <property type="molecule type" value="Genomic_DNA"/>
</dbReference>